<keyword evidence="4" id="KW-1185">Reference proteome</keyword>
<evidence type="ECO:0000259" key="2">
    <source>
        <dbReference type="Pfam" id="PF02517"/>
    </source>
</evidence>
<reference evidence="3 4" key="1">
    <citation type="submission" date="2018-10" db="EMBL/GenBank/DDBJ databases">
        <authorList>
            <person name="Li J."/>
        </authorList>
    </citation>
    <scope>NUCLEOTIDE SEQUENCE [LARGE SCALE GENOMIC DNA]</scope>
    <source>
        <strain evidence="3 4">JCM 11654</strain>
    </source>
</reference>
<evidence type="ECO:0000313" key="4">
    <source>
        <dbReference type="Proteomes" id="UP000269438"/>
    </source>
</evidence>
<organism evidence="3 4">
    <name type="scientific">Mycetocola lacteus</name>
    <dbReference type="NCBI Taxonomy" id="76637"/>
    <lineage>
        <taxon>Bacteria</taxon>
        <taxon>Bacillati</taxon>
        <taxon>Actinomycetota</taxon>
        <taxon>Actinomycetes</taxon>
        <taxon>Micrococcales</taxon>
        <taxon>Microbacteriaceae</taxon>
        <taxon>Mycetocola</taxon>
    </lineage>
</organism>
<dbReference type="Pfam" id="PF02517">
    <property type="entry name" value="Rce1-like"/>
    <property type="match status" value="1"/>
</dbReference>
<keyword evidence="1" id="KW-1133">Transmembrane helix</keyword>
<dbReference type="InterPro" id="IPR003675">
    <property type="entry name" value="Rce1/LyrA-like_dom"/>
</dbReference>
<name>A0A3L7APM4_9MICO</name>
<sequence length="272" mass="29290">MTESVRASNAWTRFWERGGWWRAIILAIAYLALYNLFSLAFLPLAAHVAEGSASAVVVDYILPLVIGGLLLIGFALSLGWFGSLFARQTITGRGWMWIAVVAVLGFNVLRLFTIDYAAVDFGVVATWLLAGLFIGFAEELLTRGLVIRLLRNAGYREITVALVSAAVFAGLHASNLLTGQTLAATAFQLVYTFAFGLCMYLALRVTGNLIWPILLHASTDPTIFLSTAHAVDSPLSAIAGLGNIAVIVAGFGLVWFIRDDRAGSPSRPVGVR</sequence>
<dbReference type="EMBL" id="RCUY01000009">
    <property type="protein sequence ID" value="RLP82297.1"/>
    <property type="molecule type" value="Genomic_DNA"/>
</dbReference>
<dbReference type="RefSeq" id="WP_121688829.1">
    <property type="nucleotide sequence ID" value="NZ_RCUY01000009.1"/>
</dbReference>
<dbReference type="GO" id="GO:0006508">
    <property type="term" value="P:proteolysis"/>
    <property type="evidence" value="ECO:0007669"/>
    <property type="project" value="UniProtKB-KW"/>
</dbReference>
<dbReference type="GO" id="GO:0008237">
    <property type="term" value="F:metallopeptidase activity"/>
    <property type="evidence" value="ECO:0007669"/>
    <property type="project" value="UniProtKB-KW"/>
</dbReference>
<gene>
    <name evidence="3" type="ORF">D9V34_10935</name>
</gene>
<feature type="transmembrane region" description="Helical" evidence="1">
    <location>
        <begin position="118"/>
        <end position="137"/>
    </location>
</feature>
<feature type="domain" description="CAAX prenyl protease 2/Lysostaphin resistance protein A-like" evidence="2">
    <location>
        <begin position="123"/>
        <end position="220"/>
    </location>
</feature>
<evidence type="ECO:0000256" key="1">
    <source>
        <dbReference type="SAM" id="Phobius"/>
    </source>
</evidence>
<proteinExistence type="predicted"/>
<keyword evidence="1" id="KW-0472">Membrane</keyword>
<protein>
    <submittedName>
        <fullName evidence="3">CPBP family intramembrane metalloprotease</fullName>
    </submittedName>
</protein>
<keyword evidence="3" id="KW-0378">Hydrolase</keyword>
<dbReference type="OrthoDB" id="4772204at2"/>
<comment type="caution">
    <text evidence="3">The sequence shown here is derived from an EMBL/GenBank/DDBJ whole genome shotgun (WGS) entry which is preliminary data.</text>
</comment>
<evidence type="ECO:0000313" key="3">
    <source>
        <dbReference type="EMBL" id="RLP82297.1"/>
    </source>
</evidence>
<accession>A0A3L7APM4</accession>
<feature type="transmembrane region" description="Helical" evidence="1">
    <location>
        <begin position="94"/>
        <end position="112"/>
    </location>
</feature>
<dbReference type="Proteomes" id="UP000269438">
    <property type="component" value="Unassembled WGS sequence"/>
</dbReference>
<dbReference type="GO" id="GO:0004175">
    <property type="term" value="F:endopeptidase activity"/>
    <property type="evidence" value="ECO:0007669"/>
    <property type="project" value="UniProtKB-ARBA"/>
</dbReference>
<feature type="transmembrane region" description="Helical" evidence="1">
    <location>
        <begin position="60"/>
        <end position="82"/>
    </location>
</feature>
<feature type="transmembrane region" description="Helical" evidence="1">
    <location>
        <begin position="237"/>
        <end position="257"/>
    </location>
</feature>
<dbReference type="AlphaFoldDB" id="A0A3L7APM4"/>
<keyword evidence="1" id="KW-0812">Transmembrane</keyword>
<feature type="transmembrane region" description="Helical" evidence="1">
    <location>
        <begin position="20"/>
        <end position="48"/>
    </location>
</feature>
<dbReference type="GO" id="GO:0080120">
    <property type="term" value="P:CAAX-box protein maturation"/>
    <property type="evidence" value="ECO:0007669"/>
    <property type="project" value="UniProtKB-ARBA"/>
</dbReference>
<keyword evidence="3" id="KW-0482">Metalloprotease</keyword>
<keyword evidence="3" id="KW-0645">Protease</keyword>